<proteinExistence type="predicted"/>
<sequence length="444" mass="48123">MTSPSGSSAPRMSAVDQAVPAEPTRKRILIGTDTYPPDVNGAAYFTARLAEGLSARGNDVHVVCPSPDGPPRIERRNGVTLHRVRSASVLVHPTMRTALPLGLAGTLRRLLDRFAPHVIHAQGHFVIGRTLISAGRRNGTPVVLTNHFMPENLFHYAHVPGPLQGPTGGLAWRDFVRVMGTVDHVTTPTAKAARLLLDKGFGHPVEAVSCGIDLSRFHPRPERGAKARAMLGLPERETVMFVGRLDDEKRIDDMVRALPMIAKVRDAQLALVGTGSRRAALEQLAASLGVADRVRFLGFVPDDELPMAYQAADVFGIASIAELQSIATLEAMASGLPVVAADAMALPHLVDEDRNGYLYPPGDHGAFAHRVLSILESGPKRAAMAEASLEIARRHDHERSLARFEEIYDTVRPGVGIDRRRRRVAVSSGSPVVVERARARELTR</sequence>
<feature type="domain" description="Glycosyl transferase family 1" evidence="4">
    <location>
        <begin position="235"/>
        <end position="387"/>
    </location>
</feature>
<dbReference type="GO" id="GO:0016757">
    <property type="term" value="F:glycosyltransferase activity"/>
    <property type="evidence" value="ECO:0007669"/>
    <property type="project" value="UniProtKB-KW"/>
</dbReference>
<dbReference type="PANTHER" id="PTHR45947:SF3">
    <property type="entry name" value="SULFOQUINOVOSYL TRANSFERASE SQD2"/>
    <property type="match status" value="1"/>
</dbReference>
<dbReference type="InterPro" id="IPR028098">
    <property type="entry name" value="Glyco_trans_4-like_N"/>
</dbReference>
<dbReference type="Pfam" id="PF13439">
    <property type="entry name" value="Glyco_transf_4"/>
    <property type="match status" value="1"/>
</dbReference>
<dbReference type="Gene3D" id="3.40.50.2000">
    <property type="entry name" value="Glycogen Phosphorylase B"/>
    <property type="match status" value="2"/>
</dbReference>
<dbReference type="Proteomes" id="UP000237846">
    <property type="component" value="Unassembled WGS sequence"/>
</dbReference>
<evidence type="ECO:0000313" key="7">
    <source>
        <dbReference type="Proteomes" id="UP000237846"/>
    </source>
</evidence>
<keyword evidence="7" id="KW-1185">Reference proteome</keyword>
<dbReference type="InterPro" id="IPR001296">
    <property type="entry name" value="Glyco_trans_1"/>
</dbReference>
<evidence type="ECO:0000256" key="3">
    <source>
        <dbReference type="SAM" id="MobiDB-lite"/>
    </source>
</evidence>
<evidence type="ECO:0000259" key="5">
    <source>
        <dbReference type="Pfam" id="PF13439"/>
    </source>
</evidence>
<evidence type="ECO:0000313" key="6">
    <source>
        <dbReference type="EMBL" id="PRX95461.1"/>
    </source>
</evidence>
<dbReference type="GO" id="GO:1901137">
    <property type="term" value="P:carbohydrate derivative biosynthetic process"/>
    <property type="evidence" value="ECO:0007669"/>
    <property type="project" value="UniProtKB-ARBA"/>
</dbReference>
<reference evidence="6 7" key="1">
    <citation type="submission" date="2018-03" db="EMBL/GenBank/DDBJ databases">
        <title>Genomic Encyclopedia of Archaeal and Bacterial Type Strains, Phase II (KMG-II): from individual species to whole genera.</title>
        <authorList>
            <person name="Goeker M."/>
        </authorList>
    </citation>
    <scope>NUCLEOTIDE SEQUENCE [LARGE SCALE GENOMIC DNA]</scope>
    <source>
        <strain evidence="6 7">DSM 45601</strain>
    </source>
</reference>
<feature type="compositionally biased region" description="Polar residues" evidence="3">
    <location>
        <begin position="1"/>
        <end position="10"/>
    </location>
</feature>
<dbReference type="EMBL" id="PVZC01000009">
    <property type="protein sequence ID" value="PRX95461.1"/>
    <property type="molecule type" value="Genomic_DNA"/>
</dbReference>
<comment type="caution">
    <text evidence="6">The sequence shown here is derived from an EMBL/GenBank/DDBJ whole genome shotgun (WGS) entry which is preliminary data.</text>
</comment>
<gene>
    <name evidence="6" type="ORF">CLV72_10969</name>
</gene>
<dbReference type="PANTHER" id="PTHR45947">
    <property type="entry name" value="SULFOQUINOVOSYL TRANSFERASE SQD2"/>
    <property type="match status" value="1"/>
</dbReference>
<name>A0A2T0PVA5_9ACTN</name>
<evidence type="ECO:0000259" key="4">
    <source>
        <dbReference type="Pfam" id="PF00534"/>
    </source>
</evidence>
<dbReference type="AlphaFoldDB" id="A0A2T0PVA5"/>
<organism evidence="6 7">
    <name type="scientific">Allonocardiopsis opalescens</name>
    <dbReference type="NCBI Taxonomy" id="1144618"/>
    <lineage>
        <taxon>Bacteria</taxon>
        <taxon>Bacillati</taxon>
        <taxon>Actinomycetota</taxon>
        <taxon>Actinomycetes</taxon>
        <taxon>Streptosporangiales</taxon>
        <taxon>Allonocardiopsis</taxon>
    </lineage>
</organism>
<feature type="domain" description="Glycosyltransferase subfamily 4-like N-terminal" evidence="5">
    <location>
        <begin position="39"/>
        <end position="216"/>
    </location>
</feature>
<evidence type="ECO:0000256" key="2">
    <source>
        <dbReference type="ARBA" id="ARBA00022679"/>
    </source>
</evidence>
<dbReference type="Pfam" id="PF00534">
    <property type="entry name" value="Glycos_transf_1"/>
    <property type="match status" value="1"/>
</dbReference>
<feature type="region of interest" description="Disordered" evidence="3">
    <location>
        <begin position="1"/>
        <end position="20"/>
    </location>
</feature>
<evidence type="ECO:0000256" key="1">
    <source>
        <dbReference type="ARBA" id="ARBA00022676"/>
    </source>
</evidence>
<dbReference type="SUPFAM" id="SSF53756">
    <property type="entry name" value="UDP-Glycosyltransferase/glycogen phosphorylase"/>
    <property type="match status" value="1"/>
</dbReference>
<dbReference type="InterPro" id="IPR050194">
    <property type="entry name" value="Glycosyltransferase_grp1"/>
</dbReference>
<keyword evidence="2 6" id="KW-0808">Transferase</keyword>
<protein>
    <submittedName>
        <fullName evidence="6">Glycosyltransferase involved in cell wall biosynthesis</fullName>
    </submittedName>
</protein>
<accession>A0A2T0PVA5</accession>
<keyword evidence="1" id="KW-0328">Glycosyltransferase</keyword>